<keyword evidence="4 5" id="KW-0067">ATP-binding</keyword>
<dbReference type="PANTHER" id="PTHR43289">
    <property type="entry name" value="MITOGEN-ACTIVATED PROTEIN KINASE KINASE KINASE 20-RELATED"/>
    <property type="match status" value="1"/>
</dbReference>
<feature type="region of interest" description="Disordered" evidence="6">
    <location>
        <begin position="176"/>
        <end position="196"/>
    </location>
</feature>
<dbReference type="InterPro" id="IPR008271">
    <property type="entry name" value="Ser/Thr_kinase_AS"/>
</dbReference>
<keyword evidence="2 5" id="KW-0547">Nucleotide-binding</keyword>
<dbReference type="CDD" id="cd14014">
    <property type="entry name" value="STKc_PknB_like"/>
    <property type="match status" value="1"/>
</dbReference>
<evidence type="ECO:0000313" key="8">
    <source>
        <dbReference type="EMBL" id="MCA9727153.1"/>
    </source>
</evidence>
<keyword evidence="1" id="KW-0808">Transferase</keyword>
<evidence type="ECO:0000256" key="4">
    <source>
        <dbReference type="ARBA" id="ARBA00022840"/>
    </source>
</evidence>
<dbReference type="SUPFAM" id="SSF56112">
    <property type="entry name" value="Protein kinase-like (PK-like)"/>
    <property type="match status" value="1"/>
</dbReference>
<organism evidence="8 9">
    <name type="scientific">Eiseniibacteriota bacterium</name>
    <dbReference type="NCBI Taxonomy" id="2212470"/>
    <lineage>
        <taxon>Bacteria</taxon>
        <taxon>Candidatus Eiseniibacteriota</taxon>
    </lineage>
</organism>
<evidence type="ECO:0000256" key="3">
    <source>
        <dbReference type="ARBA" id="ARBA00022777"/>
    </source>
</evidence>
<dbReference type="PROSITE" id="PS50011">
    <property type="entry name" value="PROTEIN_KINASE_DOM"/>
    <property type="match status" value="1"/>
</dbReference>
<dbReference type="GO" id="GO:0005524">
    <property type="term" value="F:ATP binding"/>
    <property type="evidence" value="ECO:0007669"/>
    <property type="project" value="UniProtKB-UniRule"/>
</dbReference>
<feature type="compositionally biased region" description="Polar residues" evidence="6">
    <location>
        <begin position="184"/>
        <end position="196"/>
    </location>
</feature>
<sequence length="655" mass="71812">MFDLVEGRSSPWSGGALSTGNIPESIGPYRVCRHLGSGGMGEVFDVVDPILDRHIAIKVLSRTRGDVDSRALMREAQILAQLNHPHIAKIFDYEEKPVPFIRMELVQGKSLAEVISDDAPLPLSRALDIAAQVADALEAAHGQGIIHRDLKPGNIMVGPRDQVVLLDFGIAKLMEQPDERGGRTSDSPANVLSSPRGTLAYMSPEQLDARSLSPASDLWALGIIVLQLLGSRPDPITSPRLNPWPPFSHRPSGASTALHQLLRRCLRSNPSSRPTAAEAREVFEKELLLTRVSRISVRPAPRRLSRPRLRIISAWVFSSLVIAIAWLVARQLPRKSEATTHLEMRWEGPSSRPVLYLADQRGDRLWETNSVAGEPIVLPHDAARPAPPFARLTSADGHDLVVFATSARTGNDHVYYFDTTTRAIVRTFGCDSPLPPEHEGSVWTCAWQREMRRSADGIPDAVAIGWFRDGVYASTTVEIRNAVGSRIAAVQHCGMLFAWGDGDLDQDGLSELLLYGVHQLDQDLPEYPASLSAPGVHPVAMALLEPPVFGQLYAPALWDEPAANVKGYLVIPPLRIDGDVREPQVEMVHWGTRQLQIQMKDGRIVTVGPGLNPTCVTVPSWSTWGSSLIETGEEVLWWGRGRTLTPISTPVGDCP</sequence>
<dbReference type="PROSITE" id="PS00107">
    <property type="entry name" value="PROTEIN_KINASE_ATP"/>
    <property type="match status" value="1"/>
</dbReference>
<reference evidence="8" key="2">
    <citation type="journal article" date="2021" name="Microbiome">
        <title>Successional dynamics and alternative stable states in a saline activated sludge microbial community over 9 years.</title>
        <authorList>
            <person name="Wang Y."/>
            <person name="Ye J."/>
            <person name="Ju F."/>
            <person name="Liu L."/>
            <person name="Boyd J.A."/>
            <person name="Deng Y."/>
            <person name="Parks D.H."/>
            <person name="Jiang X."/>
            <person name="Yin X."/>
            <person name="Woodcroft B.J."/>
            <person name="Tyson G.W."/>
            <person name="Hugenholtz P."/>
            <person name="Polz M.F."/>
            <person name="Zhang T."/>
        </authorList>
    </citation>
    <scope>NUCLEOTIDE SEQUENCE</scope>
    <source>
        <strain evidence="8">HKST-UBA01</strain>
    </source>
</reference>
<evidence type="ECO:0000256" key="2">
    <source>
        <dbReference type="ARBA" id="ARBA00022741"/>
    </source>
</evidence>
<dbReference type="InterPro" id="IPR017441">
    <property type="entry name" value="Protein_kinase_ATP_BS"/>
</dbReference>
<dbReference type="Gene3D" id="3.30.200.20">
    <property type="entry name" value="Phosphorylase Kinase, domain 1"/>
    <property type="match status" value="1"/>
</dbReference>
<keyword evidence="3 8" id="KW-0418">Kinase</keyword>
<name>A0A956RNJ2_UNCEI</name>
<accession>A0A956RNJ2</accession>
<protein>
    <submittedName>
        <fullName evidence="8">Serine/threonine protein kinase</fullName>
    </submittedName>
</protein>
<dbReference type="InterPro" id="IPR000719">
    <property type="entry name" value="Prot_kinase_dom"/>
</dbReference>
<evidence type="ECO:0000313" key="9">
    <source>
        <dbReference type="Proteomes" id="UP000697710"/>
    </source>
</evidence>
<dbReference type="PANTHER" id="PTHR43289:SF34">
    <property type="entry name" value="SERINE_THREONINE-PROTEIN KINASE YBDM-RELATED"/>
    <property type="match status" value="1"/>
</dbReference>
<dbReference type="AlphaFoldDB" id="A0A956RNJ2"/>
<dbReference type="GO" id="GO:0004674">
    <property type="term" value="F:protein serine/threonine kinase activity"/>
    <property type="evidence" value="ECO:0007669"/>
    <property type="project" value="UniProtKB-KW"/>
</dbReference>
<feature type="domain" description="Protein kinase" evidence="7">
    <location>
        <begin position="29"/>
        <end position="288"/>
    </location>
</feature>
<evidence type="ECO:0000259" key="7">
    <source>
        <dbReference type="PROSITE" id="PS50011"/>
    </source>
</evidence>
<dbReference type="Gene3D" id="1.10.510.10">
    <property type="entry name" value="Transferase(Phosphotransferase) domain 1"/>
    <property type="match status" value="1"/>
</dbReference>
<dbReference type="Pfam" id="PF00069">
    <property type="entry name" value="Pkinase"/>
    <property type="match status" value="1"/>
</dbReference>
<gene>
    <name evidence="8" type="ORF">KC729_05670</name>
</gene>
<reference evidence="8" key="1">
    <citation type="submission" date="2020-04" db="EMBL/GenBank/DDBJ databases">
        <authorList>
            <person name="Zhang T."/>
        </authorList>
    </citation>
    <scope>NUCLEOTIDE SEQUENCE</scope>
    <source>
        <strain evidence="8">HKST-UBA01</strain>
    </source>
</reference>
<evidence type="ECO:0000256" key="1">
    <source>
        <dbReference type="ARBA" id="ARBA00022679"/>
    </source>
</evidence>
<evidence type="ECO:0000256" key="5">
    <source>
        <dbReference type="PROSITE-ProRule" id="PRU10141"/>
    </source>
</evidence>
<proteinExistence type="predicted"/>
<evidence type="ECO:0000256" key="6">
    <source>
        <dbReference type="SAM" id="MobiDB-lite"/>
    </source>
</evidence>
<dbReference type="PROSITE" id="PS00108">
    <property type="entry name" value="PROTEIN_KINASE_ST"/>
    <property type="match status" value="1"/>
</dbReference>
<dbReference type="EMBL" id="JAGQHR010000117">
    <property type="protein sequence ID" value="MCA9727153.1"/>
    <property type="molecule type" value="Genomic_DNA"/>
</dbReference>
<dbReference type="Proteomes" id="UP000697710">
    <property type="component" value="Unassembled WGS sequence"/>
</dbReference>
<dbReference type="SMART" id="SM00220">
    <property type="entry name" value="S_TKc"/>
    <property type="match status" value="1"/>
</dbReference>
<feature type="binding site" evidence="5">
    <location>
        <position position="58"/>
    </location>
    <ligand>
        <name>ATP</name>
        <dbReference type="ChEBI" id="CHEBI:30616"/>
    </ligand>
</feature>
<comment type="caution">
    <text evidence="8">The sequence shown here is derived from an EMBL/GenBank/DDBJ whole genome shotgun (WGS) entry which is preliminary data.</text>
</comment>
<dbReference type="InterPro" id="IPR011009">
    <property type="entry name" value="Kinase-like_dom_sf"/>
</dbReference>
<keyword evidence="8" id="KW-0723">Serine/threonine-protein kinase</keyword>